<evidence type="ECO:0000256" key="5">
    <source>
        <dbReference type="ARBA" id="ARBA00023016"/>
    </source>
</evidence>
<keyword evidence="15" id="KW-1185">Reference proteome</keyword>
<evidence type="ECO:0000256" key="8">
    <source>
        <dbReference type="ARBA" id="ARBA00072274"/>
    </source>
</evidence>
<evidence type="ECO:0000256" key="10">
    <source>
        <dbReference type="HAMAP-Rule" id="MF_01151"/>
    </source>
</evidence>
<dbReference type="InterPro" id="IPR013805">
    <property type="entry name" value="GrpE_CC"/>
</dbReference>
<keyword evidence="5 10" id="KW-0346">Stress response</keyword>
<dbReference type="FunFam" id="2.30.22.10:FF:000001">
    <property type="entry name" value="Protein GrpE"/>
    <property type="match status" value="1"/>
</dbReference>
<dbReference type="OrthoDB" id="9812586at2"/>
<dbReference type="PROSITE" id="PS01071">
    <property type="entry name" value="GRPE"/>
    <property type="match status" value="1"/>
</dbReference>
<evidence type="ECO:0000313" key="15">
    <source>
        <dbReference type="Proteomes" id="UP000294743"/>
    </source>
</evidence>
<sequence length="214" mass="24835">MSEELNKEEATLQEEEVLETEANEQEEMLDNEEAVETQEHEELEEDEKKEKKGFFKKKKSKEEALEEEIIGLREELAKTQNMYYKAYADTENLKKRLQNDADTLRKYRIQSFAQEILPVMDNLERAIGFEAKDEEGKNYVNGINMVYQQIKIALENEGVTAIECLDKPFDPNIHQALVTEKVEGVEPGIVLEEIQKGYMLKDRVIRASLVKVSE</sequence>
<dbReference type="Pfam" id="PF01025">
    <property type="entry name" value="GrpE"/>
    <property type="match status" value="1"/>
</dbReference>
<evidence type="ECO:0000256" key="1">
    <source>
        <dbReference type="ARBA" id="ARBA00004496"/>
    </source>
</evidence>
<dbReference type="GO" id="GO:0005737">
    <property type="term" value="C:cytoplasm"/>
    <property type="evidence" value="ECO:0007669"/>
    <property type="project" value="UniProtKB-SubCell"/>
</dbReference>
<feature type="compositionally biased region" description="Acidic residues" evidence="13">
    <location>
        <begin position="11"/>
        <end position="45"/>
    </location>
</feature>
<dbReference type="GO" id="GO:0042803">
    <property type="term" value="F:protein homodimerization activity"/>
    <property type="evidence" value="ECO:0007669"/>
    <property type="project" value="InterPro"/>
</dbReference>
<comment type="similarity">
    <text evidence="2 10 12">Belongs to the GrpE family.</text>
</comment>
<dbReference type="Proteomes" id="UP000294743">
    <property type="component" value="Unassembled WGS sequence"/>
</dbReference>
<dbReference type="GO" id="GO:0051087">
    <property type="term" value="F:protein-folding chaperone binding"/>
    <property type="evidence" value="ECO:0007669"/>
    <property type="project" value="InterPro"/>
</dbReference>
<comment type="function">
    <text evidence="7 10 11">Participates actively in the response to hyperosmotic and heat shock by preventing the aggregation of stress-denatured proteins, in association with DnaK and GrpE. It is the nucleotide exchange factor for DnaK and may function as a thermosensor. Unfolded proteins bind initially to DnaJ; upon interaction with the DnaJ-bound protein, DnaK hydrolyzes its bound ATP, resulting in the formation of a stable complex. GrpE releases ADP from DnaK; ATP binding to DnaK triggers the release of the substrate protein, thus completing the reaction cycle. Several rounds of ATP-dependent interactions between DnaJ, DnaK and GrpE are required for fully efficient folding.</text>
</comment>
<dbReference type="PRINTS" id="PR00773">
    <property type="entry name" value="GRPEPROTEIN"/>
</dbReference>
<dbReference type="Gene3D" id="2.30.22.10">
    <property type="entry name" value="Head domain of nucleotide exchange factor GrpE"/>
    <property type="match status" value="1"/>
</dbReference>
<dbReference type="NCBIfam" id="NF010738">
    <property type="entry name" value="PRK14140.1"/>
    <property type="match status" value="1"/>
</dbReference>
<keyword evidence="6 10" id="KW-0143">Chaperone</keyword>
<dbReference type="InterPro" id="IPR000740">
    <property type="entry name" value="GrpE"/>
</dbReference>
<gene>
    <name evidence="10" type="primary">grpE</name>
    <name evidence="14" type="ORF">EDD63_13115</name>
</gene>
<dbReference type="SUPFAM" id="SSF51064">
    <property type="entry name" value="Head domain of nucleotide exchange factor GrpE"/>
    <property type="match status" value="1"/>
</dbReference>
<evidence type="ECO:0000313" key="14">
    <source>
        <dbReference type="EMBL" id="TDW14789.1"/>
    </source>
</evidence>
<dbReference type="GO" id="GO:0000774">
    <property type="term" value="F:adenyl-nucleotide exchange factor activity"/>
    <property type="evidence" value="ECO:0007669"/>
    <property type="project" value="InterPro"/>
</dbReference>
<reference evidence="14 15" key="1">
    <citation type="submission" date="2019-03" db="EMBL/GenBank/DDBJ databases">
        <title>Genomic Encyclopedia of Type Strains, Phase IV (KMG-IV): sequencing the most valuable type-strain genomes for metagenomic binning, comparative biology and taxonomic classification.</title>
        <authorList>
            <person name="Goeker M."/>
        </authorList>
    </citation>
    <scope>NUCLEOTIDE SEQUENCE [LARGE SCALE GENOMIC DNA]</scope>
    <source>
        <strain evidence="14 15">DSM 28867</strain>
    </source>
</reference>
<comment type="caution">
    <text evidence="14">The sequence shown here is derived from an EMBL/GenBank/DDBJ whole genome shotgun (WGS) entry which is preliminary data.</text>
</comment>
<keyword evidence="4 10" id="KW-0963">Cytoplasm</keyword>
<comment type="subunit">
    <text evidence="3 10">Homodimer.</text>
</comment>
<evidence type="ECO:0000256" key="2">
    <source>
        <dbReference type="ARBA" id="ARBA00009054"/>
    </source>
</evidence>
<evidence type="ECO:0000256" key="3">
    <source>
        <dbReference type="ARBA" id="ARBA00011738"/>
    </source>
</evidence>
<organism evidence="14 15">
    <name type="scientific">Breznakia blatticola</name>
    <dbReference type="NCBI Taxonomy" id="1754012"/>
    <lineage>
        <taxon>Bacteria</taxon>
        <taxon>Bacillati</taxon>
        <taxon>Bacillota</taxon>
        <taxon>Erysipelotrichia</taxon>
        <taxon>Erysipelotrichales</taxon>
        <taxon>Erysipelotrichaceae</taxon>
        <taxon>Breznakia</taxon>
    </lineage>
</organism>
<evidence type="ECO:0000256" key="11">
    <source>
        <dbReference type="RuleBase" id="RU000639"/>
    </source>
</evidence>
<dbReference type="GO" id="GO:0006457">
    <property type="term" value="P:protein folding"/>
    <property type="evidence" value="ECO:0007669"/>
    <property type="project" value="InterPro"/>
</dbReference>
<comment type="subcellular location">
    <subcellularLocation>
        <location evidence="1 10">Cytoplasm</location>
    </subcellularLocation>
</comment>
<evidence type="ECO:0000256" key="6">
    <source>
        <dbReference type="ARBA" id="ARBA00023186"/>
    </source>
</evidence>
<protein>
    <recommendedName>
        <fullName evidence="8 10">Protein GrpE</fullName>
    </recommendedName>
    <alternativeName>
        <fullName evidence="9 10">HSP-70 cofactor</fullName>
    </alternativeName>
</protein>
<dbReference type="EMBL" id="SODD01000031">
    <property type="protein sequence ID" value="TDW14789.1"/>
    <property type="molecule type" value="Genomic_DNA"/>
</dbReference>
<dbReference type="AlphaFoldDB" id="A0A4R7ZBD9"/>
<dbReference type="InterPro" id="IPR009012">
    <property type="entry name" value="GrpE_head"/>
</dbReference>
<dbReference type="PANTHER" id="PTHR21237">
    <property type="entry name" value="GRPE PROTEIN"/>
    <property type="match status" value="1"/>
</dbReference>
<name>A0A4R7ZBD9_9FIRM</name>
<proteinExistence type="inferred from homology"/>
<accession>A0A4R7ZBD9</accession>
<dbReference type="PANTHER" id="PTHR21237:SF23">
    <property type="entry name" value="GRPE PROTEIN HOMOLOG, MITOCHONDRIAL"/>
    <property type="match status" value="1"/>
</dbReference>
<dbReference type="Gene3D" id="3.90.20.20">
    <property type="match status" value="1"/>
</dbReference>
<feature type="compositionally biased region" description="Basic and acidic residues" evidence="13">
    <location>
        <begin position="1"/>
        <end position="10"/>
    </location>
</feature>
<evidence type="ECO:0000256" key="7">
    <source>
        <dbReference type="ARBA" id="ARBA00053401"/>
    </source>
</evidence>
<evidence type="ECO:0000256" key="12">
    <source>
        <dbReference type="RuleBase" id="RU004478"/>
    </source>
</evidence>
<evidence type="ECO:0000256" key="4">
    <source>
        <dbReference type="ARBA" id="ARBA00022490"/>
    </source>
</evidence>
<dbReference type="RefSeq" id="WP_134170365.1">
    <property type="nucleotide sequence ID" value="NZ_SODD01000031.1"/>
</dbReference>
<evidence type="ECO:0000256" key="9">
    <source>
        <dbReference type="ARBA" id="ARBA00076414"/>
    </source>
</evidence>
<evidence type="ECO:0000256" key="13">
    <source>
        <dbReference type="SAM" id="MobiDB-lite"/>
    </source>
</evidence>
<dbReference type="GO" id="GO:0051082">
    <property type="term" value="F:unfolded protein binding"/>
    <property type="evidence" value="ECO:0007669"/>
    <property type="project" value="TreeGrafter"/>
</dbReference>
<feature type="region of interest" description="Disordered" evidence="13">
    <location>
        <begin position="1"/>
        <end position="58"/>
    </location>
</feature>
<dbReference type="CDD" id="cd00446">
    <property type="entry name" value="GrpE"/>
    <property type="match status" value="1"/>
</dbReference>
<dbReference type="SUPFAM" id="SSF58014">
    <property type="entry name" value="Coiled-coil domain of nucleotide exchange factor GrpE"/>
    <property type="match status" value="1"/>
</dbReference>
<dbReference type="HAMAP" id="MF_01151">
    <property type="entry name" value="GrpE"/>
    <property type="match status" value="1"/>
</dbReference>